<dbReference type="PROSITE" id="PS51371">
    <property type="entry name" value="CBS"/>
    <property type="match status" value="2"/>
</dbReference>
<organism evidence="4 5">
    <name type="scientific">Nitrospira tepida</name>
    <dbReference type="NCBI Taxonomy" id="2973512"/>
    <lineage>
        <taxon>Bacteria</taxon>
        <taxon>Pseudomonadati</taxon>
        <taxon>Nitrospirota</taxon>
        <taxon>Nitrospiria</taxon>
        <taxon>Nitrospirales</taxon>
        <taxon>Nitrospiraceae</taxon>
        <taxon>Nitrospira</taxon>
    </lineage>
</organism>
<accession>A0AA86MVU6</accession>
<reference evidence="4" key="1">
    <citation type="submission" date="2022-10" db="EMBL/GenBank/DDBJ databases">
        <authorList>
            <person name="Koch H."/>
        </authorList>
    </citation>
    <scope>NUCLEOTIDE SEQUENCE</scope>
    <source>
        <strain evidence="4">DNF</strain>
    </source>
</reference>
<evidence type="ECO:0000313" key="5">
    <source>
        <dbReference type="Proteomes" id="UP001179121"/>
    </source>
</evidence>
<protein>
    <recommendedName>
        <fullName evidence="3">CBS domain-containing protein</fullName>
    </recommendedName>
</protein>
<dbReference type="InterPro" id="IPR000644">
    <property type="entry name" value="CBS_dom"/>
</dbReference>
<dbReference type="Pfam" id="PF00571">
    <property type="entry name" value="CBS"/>
    <property type="match status" value="2"/>
</dbReference>
<dbReference type="SUPFAM" id="SSF54631">
    <property type="entry name" value="CBS-domain pair"/>
    <property type="match status" value="1"/>
</dbReference>
<name>A0AA86MVU6_9BACT</name>
<dbReference type="Gene3D" id="3.10.580.10">
    <property type="entry name" value="CBS-domain"/>
    <property type="match status" value="1"/>
</dbReference>
<keyword evidence="5" id="KW-1185">Reference proteome</keyword>
<dbReference type="PANTHER" id="PTHR43080">
    <property type="entry name" value="CBS DOMAIN-CONTAINING PROTEIN CBSX3, MITOCHONDRIAL"/>
    <property type="match status" value="1"/>
</dbReference>
<dbReference type="RefSeq" id="WP_289266964.1">
    <property type="nucleotide sequence ID" value="NZ_OX365700.1"/>
</dbReference>
<keyword evidence="1 2" id="KW-0129">CBS domain</keyword>
<dbReference type="KEGG" id="nti:DNFV4_00371"/>
<feature type="domain" description="CBS" evidence="3">
    <location>
        <begin position="202"/>
        <end position="257"/>
    </location>
</feature>
<evidence type="ECO:0000313" key="4">
    <source>
        <dbReference type="EMBL" id="CAI4029951.1"/>
    </source>
</evidence>
<sequence length="260" mass="29083">MGTKTRTGLTRATFLDRYIQRFKERLEKFQPFLSRKKTTMSLEQFDEDMEDLIGQVFGQASDQFEAYLYAKIGEGSLLPEEAQESGTHDRERESLHQRKRVLESCVADLEFRKRLLVTRRPGLDGQALQRVTVEDYMASDVRSIHSGATIKEAGRALQKWKVGSLIVDDGSRYIGIVTDSDLSRKAVARGLDPSTTTVLTCMSKPVVTIELTESLSDALALMKDAGVRHLPVTADRTIIGVLSVSDILRAIEDLSAMRVD</sequence>
<dbReference type="InterPro" id="IPR051257">
    <property type="entry name" value="Diverse_CBS-Domain"/>
</dbReference>
<dbReference type="PANTHER" id="PTHR43080:SF2">
    <property type="entry name" value="CBS DOMAIN-CONTAINING PROTEIN"/>
    <property type="match status" value="1"/>
</dbReference>
<evidence type="ECO:0000259" key="3">
    <source>
        <dbReference type="PROSITE" id="PS51371"/>
    </source>
</evidence>
<gene>
    <name evidence="4" type="ORF">DNFV4_00371</name>
</gene>
<evidence type="ECO:0000256" key="2">
    <source>
        <dbReference type="PROSITE-ProRule" id="PRU00703"/>
    </source>
</evidence>
<dbReference type="AlphaFoldDB" id="A0AA86MVU6"/>
<dbReference type="SMART" id="SM00116">
    <property type="entry name" value="CBS"/>
    <property type="match status" value="2"/>
</dbReference>
<evidence type="ECO:0000256" key="1">
    <source>
        <dbReference type="ARBA" id="ARBA00023122"/>
    </source>
</evidence>
<dbReference type="InterPro" id="IPR046342">
    <property type="entry name" value="CBS_dom_sf"/>
</dbReference>
<dbReference type="Proteomes" id="UP001179121">
    <property type="component" value="Chromosome"/>
</dbReference>
<feature type="domain" description="CBS" evidence="3">
    <location>
        <begin position="137"/>
        <end position="194"/>
    </location>
</feature>
<proteinExistence type="predicted"/>
<dbReference type="EMBL" id="OX365700">
    <property type="protein sequence ID" value="CAI4029951.1"/>
    <property type="molecule type" value="Genomic_DNA"/>
</dbReference>